<dbReference type="InterPro" id="IPR001343">
    <property type="entry name" value="Hemolysn_Ca-bd"/>
</dbReference>
<evidence type="ECO:0000313" key="5">
    <source>
        <dbReference type="EMBL" id="PWE27984.1"/>
    </source>
</evidence>
<dbReference type="InterPro" id="IPR028992">
    <property type="entry name" value="Hedgehog/Intein_dom"/>
</dbReference>
<dbReference type="Gene3D" id="2.170.16.10">
    <property type="entry name" value="Hedgehog/Intein (Hint) domain"/>
    <property type="match status" value="1"/>
</dbReference>
<organism evidence="5 6">
    <name type="scientific">Pararhodobacter marinus</name>
    <dbReference type="NCBI Taxonomy" id="2184063"/>
    <lineage>
        <taxon>Bacteria</taxon>
        <taxon>Pseudomonadati</taxon>
        <taxon>Pseudomonadota</taxon>
        <taxon>Alphaproteobacteria</taxon>
        <taxon>Rhodobacterales</taxon>
        <taxon>Paracoccaceae</taxon>
        <taxon>Pararhodobacter</taxon>
    </lineage>
</organism>
<protein>
    <recommendedName>
        <fullName evidence="4">Hedgehog/Intein (Hint) domain-containing protein</fullName>
    </recommendedName>
</protein>
<dbReference type="InterPro" id="IPR018511">
    <property type="entry name" value="Hemolysin-typ_Ca-bd_CS"/>
</dbReference>
<keyword evidence="2" id="KW-0964">Secreted</keyword>
<dbReference type="InterPro" id="IPR050557">
    <property type="entry name" value="RTX_toxin/Mannuronan_C5-epim"/>
</dbReference>
<evidence type="ECO:0000256" key="3">
    <source>
        <dbReference type="SAM" id="MobiDB-lite"/>
    </source>
</evidence>
<name>A0A2U2C861_9RHOB</name>
<feature type="region of interest" description="Disordered" evidence="3">
    <location>
        <begin position="143"/>
        <end position="162"/>
    </location>
</feature>
<dbReference type="AlphaFoldDB" id="A0A2U2C861"/>
<dbReference type="Pfam" id="PF00353">
    <property type="entry name" value="HemolysinCabind"/>
    <property type="match status" value="3"/>
</dbReference>
<evidence type="ECO:0000256" key="2">
    <source>
        <dbReference type="ARBA" id="ARBA00022525"/>
    </source>
</evidence>
<dbReference type="PANTHER" id="PTHR38340:SF1">
    <property type="entry name" value="S-LAYER PROTEIN"/>
    <property type="match status" value="1"/>
</dbReference>
<dbReference type="OrthoDB" id="6305173at2"/>
<dbReference type="InterPro" id="IPR036844">
    <property type="entry name" value="Hint_dom_sf"/>
</dbReference>
<keyword evidence="6" id="KW-1185">Reference proteome</keyword>
<dbReference type="PROSITE" id="PS00330">
    <property type="entry name" value="HEMOLYSIN_CALCIUM"/>
    <property type="match status" value="1"/>
</dbReference>
<comment type="caution">
    <text evidence="5">The sequence shown here is derived from an EMBL/GenBank/DDBJ whole genome shotgun (WGS) entry which is preliminary data.</text>
</comment>
<dbReference type="EMBL" id="QEYD01000008">
    <property type="protein sequence ID" value="PWE27984.1"/>
    <property type="molecule type" value="Genomic_DNA"/>
</dbReference>
<evidence type="ECO:0000256" key="1">
    <source>
        <dbReference type="ARBA" id="ARBA00004613"/>
    </source>
</evidence>
<gene>
    <name evidence="5" type="ORF">C4N9_14120</name>
</gene>
<evidence type="ECO:0000313" key="6">
    <source>
        <dbReference type="Proteomes" id="UP000244940"/>
    </source>
</evidence>
<dbReference type="Proteomes" id="UP000244940">
    <property type="component" value="Unassembled WGS sequence"/>
</dbReference>
<proteinExistence type="predicted"/>
<reference evidence="5 6" key="1">
    <citation type="submission" date="2018-05" db="EMBL/GenBank/DDBJ databases">
        <title>Pararhodobacter marina sp. nov., isolated from deep-sea water of the Indian Ocean.</title>
        <authorList>
            <person name="Lai Q.Sr."/>
            <person name="Liu X."/>
            <person name="Shao Z."/>
        </authorList>
    </citation>
    <scope>NUCLEOTIDE SEQUENCE [LARGE SCALE GENOMIC DNA]</scope>
    <source>
        <strain evidence="5 6">CIC4N-9</strain>
    </source>
</reference>
<accession>A0A2U2C861</accession>
<evidence type="ECO:0000259" key="4">
    <source>
        <dbReference type="Pfam" id="PF13403"/>
    </source>
</evidence>
<dbReference type="PANTHER" id="PTHR38340">
    <property type="entry name" value="S-LAYER PROTEIN"/>
    <property type="match status" value="1"/>
</dbReference>
<dbReference type="Gene3D" id="2.150.10.10">
    <property type="entry name" value="Serralysin-like metalloprotease, C-terminal"/>
    <property type="match status" value="3"/>
</dbReference>
<dbReference type="InterPro" id="IPR011049">
    <property type="entry name" value="Serralysin-like_metalloprot_C"/>
</dbReference>
<dbReference type="SUPFAM" id="SSF51120">
    <property type="entry name" value="beta-Roll"/>
    <property type="match status" value="1"/>
</dbReference>
<feature type="domain" description="Hedgehog/Intein (Hint)" evidence="4">
    <location>
        <begin position="324"/>
        <end position="469"/>
    </location>
</feature>
<dbReference type="GO" id="GO:0005509">
    <property type="term" value="F:calcium ion binding"/>
    <property type="evidence" value="ECO:0007669"/>
    <property type="project" value="InterPro"/>
</dbReference>
<dbReference type="SUPFAM" id="SSF51294">
    <property type="entry name" value="Hedgehog/intein (Hint) domain"/>
    <property type="match status" value="1"/>
</dbReference>
<dbReference type="GO" id="GO:0005576">
    <property type="term" value="C:extracellular region"/>
    <property type="evidence" value="ECO:0007669"/>
    <property type="project" value="UniProtKB-SubCell"/>
</dbReference>
<dbReference type="Pfam" id="PF13403">
    <property type="entry name" value="Hint_2"/>
    <property type="match status" value="1"/>
</dbReference>
<comment type="subcellular location">
    <subcellularLocation>
        <location evidence="1">Secreted</location>
    </subcellularLocation>
</comment>
<dbReference type="PRINTS" id="PR00313">
    <property type="entry name" value="CABNDNGRPT"/>
</dbReference>
<sequence>MSETGLEERVNMPPRNEGPVTIAPDAVGIVEGTDAGEVISVPYTDPEGDEFTDAGSVVNARGGNDTVYGGLGNDTLNGGWGHDWVFGGDGEDSLLGGMGDDTLWGDDGDDTLEGNEGDDKLIGGAGDDLITGGAGDDLLIGDNNPGDFGGREPGDAPEAGYGNDTLVTDNGNDTAYGGSGDDVFRVFNDFGAHRIVGGETGESATGDTLDLTSVSDAVRMYYTGDEQGLINGSASTLNFAEIEKTFLGTGDDFVEVIDSSTTGYVNGGDSFDTLVVDDEAEVYITAEVPYDDVPGATSKTGYIVFKDGSRLDFESFEKVEKVCICFTPGTLIDTLRGRIAVEDLSVGDKVLTRDHGYQELTWTGRRDLTMAELAVSPSIVPVRIEAGALGAGLPERAMTVSPRHRMLITGARAELMFGEREVLVAAGDLLDLPGVSRVTDAPVTYIHVMCDSHQIIRAEGAWSESFQPSAVVIDTLDAEARAELLGLFPELATEEGRAAYAAARPVLSGAEARGLFAA</sequence>